<dbReference type="InterPro" id="IPR000477">
    <property type="entry name" value="RT_dom"/>
</dbReference>
<feature type="domain" description="Reverse transcriptase" evidence="1">
    <location>
        <begin position="213"/>
        <end position="308"/>
    </location>
</feature>
<gene>
    <name evidence="2" type="ORF">PYW07_011518</name>
</gene>
<name>A0AAD7Y9K5_MYTSE</name>
<dbReference type="AlphaFoldDB" id="A0AAD7Y9K5"/>
<reference evidence="2" key="1">
    <citation type="submission" date="2023-03" db="EMBL/GenBank/DDBJ databases">
        <title>Chromosome-level genomes of two armyworms, Mythimna separata and Mythimna loreyi, provide insights into the biosynthesis and reception of sex pheromones.</title>
        <authorList>
            <person name="Zhao H."/>
        </authorList>
    </citation>
    <scope>NUCLEOTIDE SEQUENCE</scope>
    <source>
        <strain evidence="2">BeijingLab</strain>
        <tissue evidence="2">Pupa</tissue>
    </source>
</reference>
<accession>A0AAD7Y9K5</accession>
<keyword evidence="3" id="KW-1185">Reference proteome</keyword>
<dbReference type="GO" id="GO:0071897">
    <property type="term" value="P:DNA biosynthetic process"/>
    <property type="evidence" value="ECO:0007669"/>
    <property type="project" value="UniProtKB-ARBA"/>
</dbReference>
<dbReference type="EMBL" id="JARGEI010000027">
    <property type="protein sequence ID" value="KAJ8707841.1"/>
    <property type="molecule type" value="Genomic_DNA"/>
</dbReference>
<dbReference type="PANTHER" id="PTHR19446">
    <property type="entry name" value="REVERSE TRANSCRIPTASES"/>
    <property type="match status" value="1"/>
</dbReference>
<proteinExistence type="predicted"/>
<dbReference type="InterPro" id="IPR043502">
    <property type="entry name" value="DNA/RNA_pol_sf"/>
</dbReference>
<dbReference type="SUPFAM" id="SSF56672">
    <property type="entry name" value="DNA/RNA polymerases"/>
    <property type="match status" value="1"/>
</dbReference>
<dbReference type="Proteomes" id="UP001231518">
    <property type="component" value="Chromosome 28"/>
</dbReference>
<evidence type="ECO:0000313" key="2">
    <source>
        <dbReference type="EMBL" id="KAJ8707841.1"/>
    </source>
</evidence>
<organism evidence="2 3">
    <name type="scientific">Mythimna separata</name>
    <name type="common">Oriental armyworm</name>
    <name type="synonym">Pseudaletia separata</name>
    <dbReference type="NCBI Taxonomy" id="271217"/>
    <lineage>
        <taxon>Eukaryota</taxon>
        <taxon>Metazoa</taxon>
        <taxon>Ecdysozoa</taxon>
        <taxon>Arthropoda</taxon>
        <taxon>Hexapoda</taxon>
        <taxon>Insecta</taxon>
        <taxon>Pterygota</taxon>
        <taxon>Neoptera</taxon>
        <taxon>Endopterygota</taxon>
        <taxon>Lepidoptera</taxon>
        <taxon>Glossata</taxon>
        <taxon>Ditrysia</taxon>
        <taxon>Noctuoidea</taxon>
        <taxon>Noctuidae</taxon>
        <taxon>Noctuinae</taxon>
        <taxon>Hadenini</taxon>
        <taxon>Mythimna</taxon>
    </lineage>
</organism>
<protein>
    <recommendedName>
        <fullName evidence="1">Reverse transcriptase domain-containing protein</fullName>
    </recommendedName>
</protein>
<evidence type="ECO:0000313" key="3">
    <source>
        <dbReference type="Proteomes" id="UP001231518"/>
    </source>
</evidence>
<dbReference type="Pfam" id="PF00078">
    <property type="entry name" value="RVT_1"/>
    <property type="match status" value="1"/>
</dbReference>
<comment type="caution">
    <text evidence="2">The sequence shown here is derived from an EMBL/GenBank/DDBJ whole genome shotgun (WGS) entry which is preliminary data.</text>
</comment>
<sequence>MSFLVIKRVVGWNKNVSEAHRVARTKFIDWVKCGKPKVGDIYRDMCESRRVFKSRLKWCQDHQDQLKMDILAEKHLNGDFRGFWQCTKKVNIRPGLPVSVDGVSEPRDIANLFRSHFSVQPLLGRQVAAVNAEGPMGEMETRFSAKEVRKIIKCMSKGKSPGHDGLSIEHLQHAGQHVSRVLAMFYSLCLSHSYLPCDFMRTVVVPVVKNKTGDLADKANYRPISLATVIAKVFDGLLDARLNKHVTLHDNQFGFRPKLSTDSAILCLKHTIRYYTDRKTPVYACFLDLSRAFDLVSYNVLWQKLEDIRNTM</sequence>
<evidence type="ECO:0000259" key="1">
    <source>
        <dbReference type="Pfam" id="PF00078"/>
    </source>
</evidence>